<protein>
    <submittedName>
        <fullName evidence="4">AAA family ATPase</fullName>
    </submittedName>
</protein>
<evidence type="ECO:0000259" key="3">
    <source>
        <dbReference type="PROSITE" id="PS50125"/>
    </source>
</evidence>
<dbReference type="InterPro" id="IPR011990">
    <property type="entry name" value="TPR-like_helical_dom_sf"/>
</dbReference>
<dbReference type="Pfam" id="PF13191">
    <property type="entry name" value="AAA_16"/>
    <property type="match status" value="1"/>
</dbReference>
<dbReference type="InterPro" id="IPR029787">
    <property type="entry name" value="Nucleotide_cyclase"/>
</dbReference>
<evidence type="ECO:0000256" key="1">
    <source>
        <dbReference type="ARBA" id="ARBA00022741"/>
    </source>
</evidence>
<dbReference type="SUPFAM" id="SSF52540">
    <property type="entry name" value="P-loop containing nucleoside triphosphate hydrolases"/>
    <property type="match status" value="1"/>
</dbReference>
<dbReference type="AlphaFoldDB" id="A0A9X9XDC6"/>
<dbReference type="Gene3D" id="3.30.70.1230">
    <property type="entry name" value="Nucleotide cyclase"/>
    <property type="match status" value="1"/>
</dbReference>
<dbReference type="GO" id="GO:0005737">
    <property type="term" value="C:cytoplasm"/>
    <property type="evidence" value="ECO:0007669"/>
    <property type="project" value="TreeGrafter"/>
</dbReference>
<dbReference type="GO" id="GO:0005524">
    <property type="term" value="F:ATP binding"/>
    <property type="evidence" value="ECO:0007669"/>
    <property type="project" value="UniProtKB-KW"/>
</dbReference>
<dbReference type="GO" id="GO:0009190">
    <property type="term" value="P:cyclic nucleotide biosynthetic process"/>
    <property type="evidence" value="ECO:0007669"/>
    <property type="project" value="InterPro"/>
</dbReference>
<dbReference type="SMART" id="SM00044">
    <property type="entry name" value="CYCc"/>
    <property type="match status" value="1"/>
</dbReference>
<organism evidence="4 5">
    <name type="scientific">Neoroseomonas eburnea</name>
    <dbReference type="NCBI Taxonomy" id="1346889"/>
    <lineage>
        <taxon>Bacteria</taxon>
        <taxon>Pseudomonadati</taxon>
        <taxon>Pseudomonadota</taxon>
        <taxon>Alphaproteobacteria</taxon>
        <taxon>Acetobacterales</taxon>
        <taxon>Acetobacteraceae</taxon>
        <taxon>Neoroseomonas</taxon>
    </lineage>
</organism>
<dbReference type="EMBL" id="JAAEDL010000013">
    <property type="protein sequence ID" value="MBR0681712.1"/>
    <property type="molecule type" value="Genomic_DNA"/>
</dbReference>
<dbReference type="InterPro" id="IPR027417">
    <property type="entry name" value="P-loop_NTPase"/>
</dbReference>
<keyword evidence="2" id="KW-0067">ATP-binding</keyword>
<dbReference type="CDD" id="cd07302">
    <property type="entry name" value="CHD"/>
    <property type="match status" value="1"/>
</dbReference>
<dbReference type="GO" id="GO:0004016">
    <property type="term" value="F:adenylate cyclase activity"/>
    <property type="evidence" value="ECO:0007669"/>
    <property type="project" value="TreeGrafter"/>
</dbReference>
<keyword evidence="1" id="KW-0547">Nucleotide-binding</keyword>
<dbReference type="PROSITE" id="PS50125">
    <property type="entry name" value="GUANYLATE_CYCLASE_2"/>
    <property type="match status" value="1"/>
</dbReference>
<dbReference type="Proteomes" id="UP001138709">
    <property type="component" value="Unassembled WGS sequence"/>
</dbReference>
<dbReference type="InterPro" id="IPR041664">
    <property type="entry name" value="AAA_16"/>
</dbReference>
<evidence type="ECO:0000256" key="2">
    <source>
        <dbReference type="ARBA" id="ARBA00022840"/>
    </source>
</evidence>
<reference evidence="4" key="2">
    <citation type="journal article" date="2021" name="Syst. Appl. Microbiol.">
        <title>Roseomonas hellenica sp. nov., isolated from roots of wild-growing Alkanna tinctoria.</title>
        <authorList>
            <person name="Rat A."/>
            <person name="Naranjo H.D."/>
            <person name="Lebbe L."/>
            <person name="Cnockaert M."/>
            <person name="Krigas N."/>
            <person name="Grigoriadou K."/>
            <person name="Maloupa E."/>
            <person name="Willems A."/>
        </authorList>
    </citation>
    <scope>NUCLEOTIDE SEQUENCE</scope>
    <source>
        <strain evidence="4">LMG 31228</strain>
    </source>
</reference>
<dbReference type="SUPFAM" id="SSF48452">
    <property type="entry name" value="TPR-like"/>
    <property type="match status" value="2"/>
</dbReference>
<feature type="domain" description="Guanylate cyclase" evidence="3">
    <location>
        <begin position="25"/>
        <end position="165"/>
    </location>
</feature>
<dbReference type="PANTHER" id="PTHR16305:SF28">
    <property type="entry name" value="GUANYLATE CYCLASE DOMAIN-CONTAINING PROTEIN"/>
    <property type="match status" value="1"/>
</dbReference>
<dbReference type="Pfam" id="PF00211">
    <property type="entry name" value="Guanylate_cyc"/>
    <property type="match status" value="1"/>
</dbReference>
<evidence type="ECO:0000313" key="5">
    <source>
        <dbReference type="Proteomes" id="UP001138709"/>
    </source>
</evidence>
<evidence type="ECO:0000313" key="4">
    <source>
        <dbReference type="EMBL" id="MBR0681712.1"/>
    </source>
</evidence>
<name>A0A9X9XDC6_9PROT</name>
<dbReference type="GO" id="GO:0035556">
    <property type="term" value="P:intracellular signal transduction"/>
    <property type="evidence" value="ECO:0007669"/>
    <property type="project" value="InterPro"/>
</dbReference>
<comment type="caution">
    <text evidence="4">The sequence shown here is derived from an EMBL/GenBank/DDBJ whole genome shotgun (WGS) entry which is preliminary data.</text>
</comment>
<dbReference type="InterPro" id="IPR019734">
    <property type="entry name" value="TPR_rpt"/>
</dbReference>
<dbReference type="Gene3D" id="1.25.40.10">
    <property type="entry name" value="Tetratricopeptide repeat domain"/>
    <property type="match status" value="1"/>
</dbReference>
<dbReference type="PANTHER" id="PTHR16305">
    <property type="entry name" value="TESTICULAR SOLUBLE ADENYLYL CYCLASE"/>
    <property type="match status" value="1"/>
</dbReference>
<sequence length="959" mass="103028">MRSAISSSVVTPPASNGEADRRIVTVMFIDIVGSSALTASMDPEAFATLLLAYRETCAAIISRHNGHVARYVGDGILACFGYPRARGRDAQSAVACGLAIAAEMPNLNKRLNASSSDHPRVADLQLRVRIGIETGMVVAGRLGPGAATEIDALIGTAPNDAAHLQHRAPPNGVVIGTATHAVVAAEFTCAPLPATNAADMPHGFVVTAALNRARGRTAPMAGRDVELSLLRERWALAGGKNGQIVLIGGEPGIGKTRLVDEFILRNGVEPGQVLTMSCAPQTTATPLLPVLATLREELDASGTPVEACVVALGLAPDPYAGVLQRALSGAGPSGPSEASPPMREDLTPFERRRALRETLLAWIVSHAREQPVLVRVEDIQWADASLLDFLQFVANAVGSLPILLVATYRSDFVLSWPDRANTLRLTLSRLKMEEAAALLGDLAPQMSPLMQDIILLRSEGVPFFVEEFALAAEVPTLPHTLQQLFVARLDALGEVKDLAQRAAVLGREFDRDSLAAMTDLDPEALDRGIRRLLDADIVVMDSGRDARGLSFRHMLLQEAAYESLLLAQRPALHRRAAEVRLRLSPEIREQQPEVLARHYELGRRPADALPLLDRAAEIALSNNAHRDAENLLARAAALTKDLAGQARCAAELRVWLLRGYVLVETEGYASAAVQEAFDRAHEAAEGLEDQAGLLSLLPGIIGFYQVRGPLSVAQRLTGRLLTLTREYGDAMARADAHRRAGWCLFCMGQTAKARRHLTAAIRLAGQPAERSRTLVLSQDPFVTGLSNLAWLALDTEGPAAATPIARAAEEAARSSGNAILQCYAFQLAARVHAAADDHAKASALTDEVHDIATSRGITYWTAMSNVARGEEKVRLGEHAEGVALIEEGLAAYRRAQGELLRPLLLLGLARARLALGEREQAIAELHEGIAVAKRVEAWLFASQLQRFLEEVQEAIPCPA</sequence>
<gene>
    <name evidence="4" type="ORF">GXW74_14555</name>
</gene>
<dbReference type="SMART" id="SM00028">
    <property type="entry name" value="TPR"/>
    <property type="match status" value="2"/>
</dbReference>
<dbReference type="RefSeq" id="WP_211847237.1">
    <property type="nucleotide sequence ID" value="NZ_JAAEDL010000013.1"/>
</dbReference>
<keyword evidence="5" id="KW-1185">Reference proteome</keyword>
<dbReference type="InterPro" id="IPR001054">
    <property type="entry name" value="A/G_cyclase"/>
</dbReference>
<reference evidence="4" key="1">
    <citation type="submission" date="2020-01" db="EMBL/GenBank/DDBJ databases">
        <authorList>
            <person name="Rat A."/>
        </authorList>
    </citation>
    <scope>NUCLEOTIDE SEQUENCE</scope>
    <source>
        <strain evidence="4">LMG 31228</strain>
    </source>
</reference>
<accession>A0A9X9XDC6</accession>
<dbReference type="SUPFAM" id="SSF55073">
    <property type="entry name" value="Nucleotide cyclase"/>
    <property type="match status" value="1"/>
</dbReference>
<proteinExistence type="predicted"/>